<dbReference type="EMBL" id="BART01002855">
    <property type="protein sequence ID" value="GAG69027.1"/>
    <property type="molecule type" value="Genomic_DNA"/>
</dbReference>
<dbReference type="AlphaFoldDB" id="X1AH22"/>
<comment type="caution">
    <text evidence="1">The sequence shown here is derived from an EMBL/GenBank/DDBJ whole genome shotgun (WGS) entry which is preliminary data.</text>
</comment>
<proteinExistence type="predicted"/>
<gene>
    <name evidence="1" type="ORF">S01H4_08352</name>
</gene>
<organism evidence="1">
    <name type="scientific">marine sediment metagenome</name>
    <dbReference type="NCBI Taxonomy" id="412755"/>
    <lineage>
        <taxon>unclassified sequences</taxon>
        <taxon>metagenomes</taxon>
        <taxon>ecological metagenomes</taxon>
    </lineage>
</organism>
<protein>
    <submittedName>
        <fullName evidence="1">Uncharacterized protein</fullName>
    </submittedName>
</protein>
<accession>X1AH22</accession>
<evidence type="ECO:0000313" key="1">
    <source>
        <dbReference type="EMBL" id="GAG69027.1"/>
    </source>
</evidence>
<sequence length="134" mass="15560">MTSLFNSASITTKVFVNFRKFQSAEIIFQIIYAHELNNIKTIFVLRDLKKIKQSKVNPEFLIIGYFGEELMPVNKEESTKTLELLLNYSESELLNIGLNLDSIIQATDFLKKVEIKEDLVYYELSSNIFALIRQ</sequence>
<feature type="non-terminal residue" evidence="1">
    <location>
        <position position="134"/>
    </location>
</feature>
<name>X1AH22_9ZZZZ</name>
<reference evidence="1" key="1">
    <citation type="journal article" date="2014" name="Front. Microbiol.">
        <title>High frequency of phylogenetically diverse reductive dehalogenase-homologous genes in deep subseafloor sedimentary metagenomes.</title>
        <authorList>
            <person name="Kawai M."/>
            <person name="Futagami T."/>
            <person name="Toyoda A."/>
            <person name="Takaki Y."/>
            <person name="Nishi S."/>
            <person name="Hori S."/>
            <person name="Arai W."/>
            <person name="Tsubouchi T."/>
            <person name="Morono Y."/>
            <person name="Uchiyama I."/>
            <person name="Ito T."/>
            <person name="Fujiyama A."/>
            <person name="Inagaki F."/>
            <person name="Takami H."/>
        </authorList>
    </citation>
    <scope>NUCLEOTIDE SEQUENCE</scope>
    <source>
        <strain evidence="1">Expedition CK06-06</strain>
    </source>
</reference>